<gene>
    <name evidence="1" type="ORF">METZ01_LOCUS41640</name>
</gene>
<dbReference type="EMBL" id="UINC01001787">
    <property type="protein sequence ID" value="SUZ88786.1"/>
    <property type="molecule type" value="Genomic_DNA"/>
</dbReference>
<dbReference type="AlphaFoldDB" id="A0A381RAJ2"/>
<reference evidence="1" key="1">
    <citation type="submission" date="2018-05" db="EMBL/GenBank/DDBJ databases">
        <authorList>
            <person name="Lanie J.A."/>
            <person name="Ng W.-L."/>
            <person name="Kazmierczak K.M."/>
            <person name="Andrzejewski T.M."/>
            <person name="Davidsen T.M."/>
            <person name="Wayne K.J."/>
            <person name="Tettelin H."/>
            <person name="Glass J.I."/>
            <person name="Rusch D."/>
            <person name="Podicherti R."/>
            <person name="Tsui H.-C.T."/>
            <person name="Winkler M.E."/>
        </authorList>
    </citation>
    <scope>NUCLEOTIDE SEQUENCE</scope>
</reference>
<proteinExistence type="predicted"/>
<organism evidence="1">
    <name type="scientific">marine metagenome</name>
    <dbReference type="NCBI Taxonomy" id="408172"/>
    <lineage>
        <taxon>unclassified sequences</taxon>
        <taxon>metagenomes</taxon>
        <taxon>ecological metagenomes</taxon>
    </lineage>
</organism>
<protein>
    <recommendedName>
        <fullName evidence="2">PDZ domain-containing protein</fullName>
    </recommendedName>
</protein>
<evidence type="ECO:0000313" key="1">
    <source>
        <dbReference type="EMBL" id="SUZ88786.1"/>
    </source>
</evidence>
<evidence type="ECO:0008006" key="2">
    <source>
        <dbReference type="Google" id="ProtNLM"/>
    </source>
</evidence>
<dbReference type="InterPro" id="IPR036034">
    <property type="entry name" value="PDZ_sf"/>
</dbReference>
<name>A0A381RAJ2_9ZZZZ</name>
<accession>A0A381RAJ2</accession>
<dbReference type="SUPFAM" id="SSF50156">
    <property type="entry name" value="PDZ domain-like"/>
    <property type="match status" value="1"/>
</dbReference>
<sequence>MKFLHVLICLSVGYASTKKEQLIIDFLEARYAGDTLLVKSMLADDFIYGHTPYSGLNITTSYSDGSLTITGFVSEDSVSNKLQVGDKIHEINGETIPNIQLPVKGPAGEVIQLVITKSGDSTFTTDSLELQLIQFSQNTESFLQDIIVYEQQWYDFHLEILNILSRKDQIMIHYHWEGSKTEKGAVYHFYAMELIQRDNNTGLIKSIEGVWSEKQFRDQFK</sequence>